<dbReference type="PANTHER" id="PTHR30328">
    <property type="entry name" value="TRANSCRIPTIONAL REPRESSOR"/>
    <property type="match status" value="1"/>
</dbReference>
<dbReference type="PROSITE" id="PS50977">
    <property type="entry name" value="HTH_TETR_2"/>
    <property type="match status" value="1"/>
</dbReference>
<dbReference type="InterPro" id="IPR001647">
    <property type="entry name" value="HTH_TetR"/>
</dbReference>
<dbReference type="PATRIC" id="fig|1072256.5.peg.1645"/>
<evidence type="ECO:0000256" key="3">
    <source>
        <dbReference type="SAM" id="MobiDB-lite"/>
    </source>
</evidence>
<dbReference type="RefSeq" id="WP_144412291.1">
    <property type="nucleotide sequence ID" value="NZ_CP011546.1"/>
</dbReference>
<evidence type="ECO:0000256" key="2">
    <source>
        <dbReference type="PROSITE-ProRule" id="PRU00335"/>
    </source>
</evidence>
<dbReference type="InterPro" id="IPR036271">
    <property type="entry name" value="Tet_transcr_reg_TetR-rel_C_sf"/>
</dbReference>
<feature type="DNA-binding region" description="H-T-H motif" evidence="2">
    <location>
        <begin position="45"/>
        <end position="64"/>
    </location>
</feature>
<dbReference type="AlphaFoldDB" id="A0A0G3HEA7"/>
<evidence type="ECO:0000256" key="1">
    <source>
        <dbReference type="ARBA" id="ARBA00023125"/>
    </source>
</evidence>
<accession>A0A0G3HEA7</accession>
<feature type="region of interest" description="Disordered" evidence="3">
    <location>
        <begin position="1"/>
        <end position="24"/>
    </location>
</feature>
<proteinExistence type="predicted"/>
<dbReference type="OrthoDB" id="4726108at2"/>
<organism evidence="5 6">
    <name type="scientific">Corynebacterium uterequi</name>
    <dbReference type="NCBI Taxonomy" id="1072256"/>
    <lineage>
        <taxon>Bacteria</taxon>
        <taxon>Bacillati</taxon>
        <taxon>Actinomycetota</taxon>
        <taxon>Actinomycetes</taxon>
        <taxon>Mycobacteriales</taxon>
        <taxon>Corynebacteriaceae</taxon>
        <taxon>Corynebacterium</taxon>
    </lineage>
</organism>
<evidence type="ECO:0000259" key="4">
    <source>
        <dbReference type="PROSITE" id="PS50977"/>
    </source>
</evidence>
<protein>
    <submittedName>
        <fullName evidence="5">Transcriptional regulator, TetR family</fullName>
    </submittedName>
</protein>
<reference evidence="5 6" key="1">
    <citation type="journal article" date="2015" name="Genome Announc.">
        <title>Virulence Factor Genes Detected in the Complete Genome Sequence of Corynebacterium uterequi DSM 45634, Isolated from the Uterus of a Maiden Mare.</title>
        <authorList>
            <person name="Ruckert C."/>
            <person name="Kriete M."/>
            <person name="Jaenicke S."/>
            <person name="Winkler A."/>
            <person name="Tauch A."/>
        </authorList>
    </citation>
    <scope>NUCLEOTIDE SEQUENCE [LARGE SCALE GENOMIC DNA]</scope>
    <source>
        <strain evidence="5 6">DSM 45634</strain>
    </source>
</reference>
<dbReference type="STRING" id="1072256.CUTER_08330"/>
<dbReference type="EMBL" id="CP011546">
    <property type="protein sequence ID" value="AKK11651.1"/>
    <property type="molecule type" value="Genomic_DNA"/>
</dbReference>
<feature type="compositionally biased region" description="Polar residues" evidence="3">
    <location>
        <begin position="15"/>
        <end position="24"/>
    </location>
</feature>
<evidence type="ECO:0000313" key="6">
    <source>
        <dbReference type="Proteomes" id="UP000035548"/>
    </source>
</evidence>
<dbReference type="Proteomes" id="UP000035548">
    <property type="component" value="Chromosome"/>
</dbReference>
<dbReference type="Pfam" id="PF17938">
    <property type="entry name" value="TetR_C_29"/>
    <property type="match status" value="1"/>
</dbReference>
<sequence length="264" mass="29101">MRTPLDTAAHHATSPEDTATSTVSPDHVVEVAMRAFAERGFDDTKLDAISRESGLSKRMIHYHFGDKRGLYQQCLRTAANLLQVPEGELQLDTDVPVEGVSALINAMWDRFVAHPVCLRLLVMENYRAVFDPAEASPIESVAPMTLYLDRLLLLGQDSGAFRPCISAQDIFALICAIVFFRSTNHAPMLNLYGIDLTNAANTEGMRRLVIDAVLAFLTAQIPDDGHPTYLTAEAEDSDRRSEKGAASNLYDDDSALNDVLFIDE</sequence>
<dbReference type="SUPFAM" id="SSF48498">
    <property type="entry name" value="Tetracyclin repressor-like, C-terminal domain"/>
    <property type="match status" value="1"/>
</dbReference>
<keyword evidence="1 2" id="KW-0238">DNA-binding</keyword>
<dbReference type="Gene3D" id="1.10.357.10">
    <property type="entry name" value="Tetracycline Repressor, domain 2"/>
    <property type="match status" value="1"/>
</dbReference>
<dbReference type="GO" id="GO:0003677">
    <property type="term" value="F:DNA binding"/>
    <property type="evidence" value="ECO:0007669"/>
    <property type="project" value="UniProtKB-UniRule"/>
</dbReference>
<name>A0A0G3HEA7_9CORY</name>
<dbReference type="PANTHER" id="PTHR30328:SF54">
    <property type="entry name" value="HTH-TYPE TRANSCRIPTIONAL REPRESSOR SCO4008"/>
    <property type="match status" value="1"/>
</dbReference>
<keyword evidence="6" id="KW-1185">Reference proteome</keyword>
<dbReference type="KEGG" id="cut:CUTER_08330"/>
<dbReference type="SUPFAM" id="SSF46689">
    <property type="entry name" value="Homeodomain-like"/>
    <property type="match status" value="1"/>
</dbReference>
<reference evidence="6" key="2">
    <citation type="submission" date="2015-05" db="EMBL/GenBank/DDBJ databases">
        <title>Complete genome sequence of Corynebacterium uterequi DSM 45634, isolated from the uterus of a maiden mare.</title>
        <authorList>
            <person name="Ruckert C."/>
            <person name="Albersmeier A."/>
            <person name="Winkler A."/>
            <person name="Tauch A."/>
        </authorList>
    </citation>
    <scope>NUCLEOTIDE SEQUENCE [LARGE SCALE GENOMIC DNA]</scope>
    <source>
        <strain evidence="6">DSM 45634</strain>
    </source>
</reference>
<dbReference type="InterPro" id="IPR009057">
    <property type="entry name" value="Homeodomain-like_sf"/>
</dbReference>
<dbReference type="Pfam" id="PF00440">
    <property type="entry name" value="TetR_N"/>
    <property type="match status" value="1"/>
</dbReference>
<dbReference type="PRINTS" id="PR00455">
    <property type="entry name" value="HTHTETR"/>
</dbReference>
<dbReference type="InterPro" id="IPR041474">
    <property type="entry name" value="NicS_C"/>
</dbReference>
<evidence type="ECO:0000313" key="5">
    <source>
        <dbReference type="EMBL" id="AKK11651.1"/>
    </source>
</evidence>
<gene>
    <name evidence="5" type="ORF">CUTER_08330</name>
</gene>
<dbReference type="GO" id="GO:0006355">
    <property type="term" value="P:regulation of DNA-templated transcription"/>
    <property type="evidence" value="ECO:0007669"/>
    <property type="project" value="UniProtKB-ARBA"/>
</dbReference>
<dbReference type="InterPro" id="IPR050109">
    <property type="entry name" value="HTH-type_TetR-like_transc_reg"/>
</dbReference>
<feature type="domain" description="HTH tetR-type" evidence="4">
    <location>
        <begin position="22"/>
        <end position="82"/>
    </location>
</feature>